<evidence type="ECO:0000313" key="1">
    <source>
        <dbReference type="EMBL" id="QRD06692.1"/>
    </source>
</evidence>
<gene>
    <name evidence="1" type="ORF">JI435_423550</name>
</gene>
<reference evidence="2" key="1">
    <citation type="journal article" date="2021" name="BMC Genomics">
        <title>Chromosome-level genome assembly and manually-curated proteome of model necrotroph Parastagonospora nodorum Sn15 reveals a genome-wide trove of candidate effector homologs, and redundancy of virulence-related functions within an accessory chromosome.</title>
        <authorList>
            <person name="Bertazzoni S."/>
            <person name="Jones D.A.B."/>
            <person name="Phan H.T."/>
            <person name="Tan K.-C."/>
            <person name="Hane J.K."/>
        </authorList>
    </citation>
    <scope>NUCLEOTIDE SEQUENCE [LARGE SCALE GENOMIC DNA]</scope>
    <source>
        <strain evidence="2">SN15 / ATCC MYA-4574 / FGSC 10173)</strain>
    </source>
</reference>
<organism evidence="1 2">
    <name type="scientific">Phaeosphaeria nodorum (strain SN15 / ATCC MYA-4574 / FGSC 10173)</name>
    <name type="common">Glume blotch fungus</name>
    <name type="synonym">Parastagonospora nodorum</name>
    <dbReference type="NCBI Taxonomy" id="321614"/>
    <lineage>
        <taxon>Eukaryota</taxon>
        <taxon>Fungi</taxon>
        <taxon>Dikarya</taxon>
        <taxon>Ascomycota</taxon>
        <taxon>Pezizomycotina</taxon>
        <taxon>Dothideomycetes</taxon>
        <taxon>Pleosporomycetidae</taxon>
        <taxon>Pleosporales</taxon>
        <taxon>Pleosporineae</taxon>
        <taxon>Phaeosphaeriaceae</taxon>
        <taxon>Parastagonospora</taxon>
    </lineage>
</organism>
<accession>A0A7U2NQF8</accession>
<protein>
    <submittedName>
        <fullName evidence="1">Uncharacterized protein</fullName>
    </submittedName>
</protein>
<keyword evidence="2" id="KW-1185">Reference proteome</keyword>
<dbReference type="Proteomes" id="UP000663193">
    <property type="component" value="Chromosome 21"/>
</dbReference>
<name>A0A7U2NQF8_PHANO</name>
<dbReference type="EMBL" id="CP069043">
    <property type="protein sequence ID" value="QRD06692.1"/>
    <property type="molecule type" value="Genomic_DNA"/>
</dbReference>
<evidence type="ECO:0000313" key="2">
    <source>
        <dbReference type="Proteomes" id="UP000663193"/>
    </source>
</evidence>
<dbReference type="VEuPathDB" id="FungiDB:JI435_423550"/>
<proteinExistence type="predicted"/>
<dbReference type="AlphaFoldDB" id="A0A7U2NQF8"/>
<sequence length="120" mass="13684">MPCPEMYYTRPVVQLLQSDHLVMAGRFARPALLMLVSPKASDATDMCWQWFHRGLDLPSFHFPRHTTAHHGSHNLPDLSAAVNPQSRSSWKIDSRYVLSAAIRHNLQSRELETTSLSPFD</sequence>